<protein>
    <submittedName>
        <fullName evidence="7">Tryptophan-rich sensory protein</fullName>
    </submittedName>
</protein>
<keyword evidence="3 6" id="KW-0812">Transmembrane</keyword>
<dbReference type="Proteomes" id="UP000324065">
    <property type="component" value="Unassembled WGS sequence"/>
</dbReference>
<dbReference type="RefSeq" id="WP_150062877.1">
    <property type="nucleotide sequence ID" value="NZ_JACHII010000010.1"/>
</dbReference>
<keyword evidence="4 6" id="KW-1133">Transmembrane helix</keyword>
<feature type="transmembrane region" description="Helical" evidence="6">
    <location>
        <begin position="145"/>
        <end position="168"/>
    </location>
</feature>
<gene>
    <name evidence="7" type="ORF">F1188_13050</name>
</gene>
<dbReference type="PANTHER" id="PTHR10057:SF0">
    <property type="entry name" value="TRANSLOCATOR PROTEIN"/>
    <property type="match status" value="1"/>
</dbReference>
<comment type="similarity">
    <text evidence="2">Belongs to the TspO/BZRP family.</text>
</comment>
<evidence type="ECO:0000256" key="6">
    <source>
        <dbReference type="SAM" id="Phobius"/>
    </source>
</evidence>
<dbReference type="FunFam" id="1.20.1260.100:FF:000001">
    <property type="entry name" value="translocator protein 2"/>
    <property type="match status" value="1"/>
</dbReference>
<evidence type="ECO:0000256" key="5">
    <source>
        <dbReference type="ARBA" id="ARBA00023136"/>
    </source>
</evidence>
<evidence type="ECO:0000313" key="8">
    <source>
        <dbReference type="Proteomes" id="UP000324065"/>
    </source>
</evidence>
<keyword evidence="5 6" id="KW-0472">Membrane</keyword>
<name>A0A5M6IB47_9PROT</name>
<comment type="caution">
    <text evidence="7">The sequence shown here is derived from an EMBL/GenBank/DDBJ whole genome shotgun (WGS) entry which is preliminary data.</text>
</comment>
<reference evidence="7 8" key="1">
    <citation type="submission" date="2019-09" db="EMBL/GenBank/DDBJ databases">
        <title>Genome sequence of Roseospira marina, one of the more divergent members of the non-sulfur purple photosynthetic bacterial family, the Rhodospirillaceae.</title>
        <authorList>
            <person name="Meyer T."/>
            <person name="Kyndt J."/>
        </authorList>
    </citation>
    <scope>NUCLEOTIDE SEQUENCE [LARGE SCALE GENOMIC DNA]</scope>
    <source>
        <strain evidence="7 8">DSM 15113</strain>
    </source>
</reference>
<feature type="transmembrane region" description="Helical" evidence="6">
    <location>
        <begin position="91"/>
        <end position="112"/>
    </location>
</feature>
<proteinExistence type="inferred from homology"/>
<evidence type="ECO:0000256" key="1">
    <source>
        <dbReference type="ARBA" id="ARBA00004141"/>
    </source>
</evidence>
<dbReference type="AlphaFoldDB" id="A0A5M6IB47"/>
<evidence type="ECO:0000256" key="4">
    <source>
        <dbReference type="ARBA" id="ARBA00022989"/>
    </source>
</evidence>
<dbReference type="CDD" id="cd15904">
    <property type="entry name" value="TSPO_MBR"/>
    <property type="match status" value="1"/>
</dbReference>
<evidence type="ECO:0000256" key="3">
    <source>
        <dbReference type="ARBA" id="ARBA00022692"/>
    </source>
</evidence>
<organism evidence="7 8">
    <name type="scientific">Roseospira marina</name>
    <dbReference type="NCBI Taxonomy" id="140057"/>
    <lineage>
        <taxon>Bacteria</taxon>
        <taxon>Pseudomonadati</taxon>
        <taxon>Pseudomonadota</taxon>
        <taxon>Alphaproteobacteria</taxon>
        <taxon>Rhodospirillales</taxon>
        <taxon>Rhodospirillaceae</taxon>
        <taxon>Roseospira</taxon>
    </lineage>
</organism>
<dbReference type="PIRSF" id="PIRSF005859">
    <property type="entry name" value="PBR"/>
    <property type="match status" value="1"/>
</dbReference>
<accession>A0A5M6IB47</accession>
<dbReference type="InterPro" id="IPR004307">
    <property type="entry name" value="TspO_MBR"/>
</dbReference>
<feature type="transmembrane region" description="Helical" evidence="6">
    <location>
        <begin position="22"/>
        <end position="47"/>
    </location>
</feature>
<sequence length="178" mass="19713">MTTDTAVSDPGRPQPGPIWKPIVVALLIVGVVGGVGDQFTILGPWYQSLNEPAFQPPDWAFPIGWSVIYLFTATSGVIAWQRGPSARAKGWLLTVHLISAAINIGWSYLFFVLQRPDWSLIENVFLWSSVVWLIVVTYRCSRLGAWLLAPYICWVTFAFTLNAFVVWMNAPFPGVAAG</sequence>
<dbReference type="PANTHER" id="PTHR10057">
    <property type="entry name" value="PERIPHERAL-TYPE BENZODIAZEPINE RECEPTOR"/>
    <property type="match status" value="1"/>
</dbReference>
<dbReference type="EMBL" id="VWPJ01000012">
    <property type="protein sequence ID" value="KAA5604965.1"/>
    <property type="molecule type" value="Genomic_DNA"/>
</dbReference>
<evidence type="ECO:0000313" key="7">
    <source>
        <dbReference type="EMBL" id="KAA5604965.1"/>
    </source>
</evidence>
<feature type="transmembrane region" description="Helical" evidence="6">
    <location>
        <begin position="59"/>
        <end position="79"/>
    </location>
</feature>
<dbReference type="InterPro" id="IPR038330">
    <property type="entry name" value="TspO/MBR-related_sf"/>
</dbReference>
<dbReference type="GO" id="GO:0016020">
    <property type="term" value="C:membrane"/>
    <property type="evidence" value="ECO:0007669"/>
    <property type="project" value="UniProtKB-SubCell"/>
</dbReference>
<keyword evidence="8" id="KW-1185">Reference proteome</keyword>
<evidence type="ECO:0000256" key="2">
    <source>
        <dbReference type="ARBA" id="ARBA00007524"/>
    </source>
</evidence>
<comment type="subcellular location">
    <subcellularLocation>
        <location evidence="1">Membrane</location>
        <topology evidence="1">Multi-pass membrane protein</topology>
    </subcellularLocation>
</comment>
<dbReference type="OrthoDB" id="9795496at2"/>
<dbReference type="Pfam" id="PF03073">
    <property type="entry name" value="TspO_MBR"/>
    <property type="match status" value="1"/>
</dbReference>
<feature type="transmembrane region" description="Helical" evidence="6">
    <location>
        <begin position="118"/>
        <end position="138"/>
    </location>
</feature>
<dbReference type="GO" id="GO:0033013">
    <property type="term" value="P:tetrapyrrole metabolic process"/>
    <property type="evidence" value="ECO:0007669"/>
    <property type="project" value="UniProtKB-ARBA"/>
</dbReference>
<dbReference type="Gene3D" id="1.20.1260.100">
    <property type="entry name" value="TspO/MBR protein"/>
    <property type="match status" value="1"/>
</dbReference>